<dbReference type="GO" id="GO:0006612">
    <property type="term" value="P:protein targeting to membrane"/>
    <property type="evidence" value="ECO:0007669"/>
    <property type="project" value="TreeGrafter"/>
</dbReference>
<proteinExistence type="inferred from homology"/>
<accession>A0A815AA50</accession>
<evidence type="ECO:0000256" key="1">
    <source>
        <dbReference type="ARBA" id="ARBA00004127"/>
    </source>
</evidence>
<dbReference type="InterPro" id="IPR001594">
    <property type="entry name" value="Palmitoyltrfase_DHHC"/>
</dbReference>
<dbReference type="PANTHER" id="PTHR22883">
    <property type="entry name" value="ZINC FINGER DHHC DOMAIN CONTAINING PROTEIN"/>
    <property type="match status" value="1"/>
</dbReference>
<evidence type="ECO:0000256" key="5">
    <source>
        <dbReference type="ARBA" id="ARBA00023136"/>
    </source>
</evidence>
<sequence>MDKLLSSSSSIQQQIPKANLHTSLSLSRNKHFVVKKKLSAKYLIYPIVAWFLFILLTIIYFIFVCPWYYHNINKIIPIIHGLFVFYVGQNFLQSMCMDPGVYHPCQVNQRRDEFRLKFETKLYSIEKIDFDVTQCTSCFIVKPPRTHHCRYCGYCIDTLDHHCPWLCNCIGRRNYRFFLLFLFTLLIHVNITFICSLYLIIALRENLLQVKVIVSFILVFCTTILTGLVGGLFGLHVIFVSKNITTFEQVTGKFMDVEQTPFNRGIVQNWLRICCVSIIPKLNRYSTDGACQKCTTDKHISATNEQETLRV</sequence>
<evidence type="ECO:0000256" key="8">
    <source>
        <dbReference type="ARBA" id="ARBA00023315"/>
    </source>
</evidence>
<protein>
    <recommendedName>
        <fullName evidence="10">Palmitoyltransferase</fullName>
        <ecNumber evidence="10">2.3.1.225</ecNumber>
    </recommendedName>
</protein>
<dbReference type="GO" id="GO:0005783">
    <property type="term" value="C:endoplasmic reticulum"/>
    <property type="evidence" value="ECO:0007669"/>
    <property type="project" value="TreeGrafter"/>
</dbReference>
<comment type="catalytic activity">
    <reaction evidence="9 10">
        <text>L-cysteinyl-[protein] + hexadecanoyl-CoA = S-hexadecanoyl-L-cysteinyl-[protein] + CoA</text>
        <dbReference type="Rhea" id="RHEA:36683"/>
        <dbReference type="Rhea" id="RHEA-COMP:10131"/>
        <dbReference type="Rhea" id="RHEA-COMP:11032"/>
        <dbReference type="ChEBI" id="CHEBI:29950"/>
        <dbReference type="ChEBI" id="CHEBI:57287"/>
        <dbReference type="ChEBI" id="CHEBI:57379"/>
        <dbReference type="ChEBI" id="CHEBI:74151"/>
        <dbReference type="EC" id="2.3.1.225"/>
    </reaction>
</comment>
<keyword evidence="5 10" id="KW-0472">Membrane</keyword>
<gene>
    <name evidence="12" type="ORF">KQP761_LOCUS2457</name>
</gene>
<name>A0A815AA50_9BILA</name>
<dbReference type="PANTHER" id="PTHR22883:SF43">
    <property type="entry name" value="PALMITOYLTRANSFERASE APP"/>
    <property type="match status" value="1"/>
</dbReference>
<comment type="domain">
    <text evidence="10">The DHHC domain is required for palmitoyltransferase activity.</text>
</comment>
<dbReference type="EC" id="2.3.1.225" evidence="10"/>
<dbReference type="OrthoDB" id="4096362at2759"/>
<dbReference type="EMBL" id="CAJNOW010000153">
    <property type="protein sequence ID" value="CAF1254335.1"/>
    <property type="molecule type" value="Genomic_DNA"/>
</dbReference>
<keyword evidence="8 10" id="KW-0012">Acyltransferase</keyword>
<evidence type="ECO:0000313" key="13">
    <source>
        <dbReference type="Proteomes" id="UP000663834"/>
    </source>
</evidence>
<dbReference type="GO" id="GO:0019706">
    <property type="term" value="F:protein-cysteine S-palmitoyltransferase activity"/>
    <property type="evidence" value="ECO:0007669"/>
    <property type="project" value="UniProtKB-EC"/>
</dbReference>
<evidence type="ECO:0000256" key="10">
    <source>
        <dbReference type="RuleBase" id="RU079119"/>
    </source>
</evidence>
<keyword evidence="7" id="KW-0449">Lipoprotein</keyword>
<dbReference type="InterPro" id="IPR039859">
    <property type="entry name" value="PFA4/ZDH16/20/ERF2-like"/>
</dbReference>
<comment type="caution">
    <text evidence="12">The sequence shown here is derived from an EMBL/GenBank/DDBJ whole genome shotgun (WGS) entry which is preliminary data.</text>
</comment>
<feature type="domain" description="Palmitoyltransferase DHHC" evidence="11">
    <location>
        <begin position="134"/>
        <end position="251"/>
    </location>
</feature>
<feature type="transmembrane region" description="Helical" evidence="10">
    <location>
        <begin position="177"/>
        <end position="201"/>
    </location>
</feature>
<evidence type="ECO:0000259" key="11">
    <source>
        <dbReference type="Pfam" id="PF01529"/>
    </source>
</evidence>
<evidence type="ECO:0000256" key="4">
    <source>
        <dbReference type="ARBA" id="ARBA00022989"/>
    </source>
</evidence>
<keyword evidence="3 10" id="KW-0812">Transmembrane</keyword>
<dbReference type="GO" id="GO:0005794">
    <property type="term" value="C:Golgi apparatus"/>
    <property type="evidence" value="ECO:0007669"/>
    <property type="project" value="TreeGrafter"/>
</dbReference>
<evidence type="ECO:0000256" key="3">
    <source>
        <dbReference type="ARBA" id="ARBA00022692"/>
    </source>
</evidence>
<evidence type="ECO:0000256" key="6">
    <source>
        <dbReference type="ARBA" id="ARBA00023139"/>
    </source>
</evidence>
<evidence type="ECO:0000256" key="9">
    <source>
        <dbReference type="ARBA" id="ARBA00048048"/>
    </source>
</evidence>
<dbReference type="Pfam" id="PF01529">
    <property type="entry name" value="DHHC"/>
    <property type="match status" value="1"/>
</dbReference>
<feature type="transmembrane region" description="Helical" evidence="10">
    <location>
        <begin position="42"/>
        <end position="69"/>
    </location>
</feature>
<comment type="similarity">
    <text evidence="10">Belongs to the DHHC palmitoyltransferase family.</text>
</comment>
<evidence type="ECO:0000256" key="7">
    <source>
        <dbReference type="ARBA" id="ARBA00023288"/>
    </source>
</evidence>
<comment type="subcellular location">
    <subcellularLocation>
        <location evidence="1">Endomembrane system</location>
        <topology evidence="1">Multi-pass membrane protein</topology>
    </subcellularLocation>
</comment>
<dbReference type="PROSITE" id="PS50216">
    <property type="entry name" value="DHHC"/>
    <property type="match status" value="1"/>
</dbReference>
<keyword evidence="2 10" id="KW-0808">Transferase</keyword>
<evidence type="ECO:0000256" key="2">
    <source>
        <dbReference type="ARBA" id="ARBA00022679"/>
    </source>
</evidence>
<feature type="transmembrane region" description="Helical" evidence="10">
    <location>
        <begin position="213"/>
        <end position="239"/>
    </location>
</feature>
<dbReference type="Proteomes" id="UP000663834">
    <property type="component" value="Unassembled WGS sequence"/>
</dbReference>
<evidence type="ECO:0000313" key="12">
    <source>
        <dbReference type="EMBL" id="CAF1254335.1"/>
    </source>
</evidence>
<organism evidence="12 13">
    <name type="scientific">Rotaria magnacalcarata</name>
    <dbReference type="NCBI Taxonomy" id="392030"/>
    <lineage>
        <taxon>Eukaryota</taxon>
        <taxon>Metazoa</taxon>
        <taxon>Spiralia</taxon>
        <taxon>Gnathifera</taxon>
        <taxon>Rotifera</taxon>
        <taxon>Eurotatoria</taxon>
        <taxon>Bdelloidea</taxon>
        <taxon>Philodinida</taxon>
        <taxon>Philodinidae</taxon>
        <taxon>Rotaria</taxon>
    </lineage>
</organism>
<dbReference type="AlphaFoldDB" id="A0A815AA50"/>
<keyword evidence="6" id="KW-0564">Palmitate</keyword>
<reference evidence="12" key="1">
    <citation type="submission" date="2021-02" db="EMBL/GenBank/DDBJ databases">
        <authorList>
            <person name="Nowell W R."/>
        </authorList>
    </citation>
    <scope>NUCLEOTIDE SEQUENCE</scope>
</reference>
<keyword evidence="4 10" id="KW-1133">Transmembrane helix</keyword>